<evidence type="ECO:0000256" key="2">
    <source>
        <dbReference type="ARBA" id="ARBA00023180"/>
    </source>
</evidence>
<dbReference type="GO" id="GO:0032190">
    <property type="term" value="F:acrosin binding"/>
    <property type="evidence" value="ECO:0007669"/>
    <property type="project" value="TreeGrafter"/>
</dbReference>
<dbReference type="Gene3D" id="2.60.40.4100">
    <property type="entry name" value="Zona pellucida, ZP-C domain"/>
    <property type="match status" value="2"/>
</dbReference>
<proteinExistence type="predicted"/>
<evidence type="ECO:0000313" key="6">
    <source>
        <dbReference type="EMBL" id="KAF0047347.1"/>
    </source>
</evidence>
<keyword evidence="4" id="KW-0732">Signal</keyword>
<evidence type="ECO:0000259" key="5">
    <source>
        <dbReference type="PROSITE" id="PS51034"/>
    </source>
</evidence>
<evidence type="ECO:0000256" key="4">
    <source>
        <dbReference type="SAM" id="SignalP"/>
    </source>
</evidence>
<comment type="caution">
    <text evidence="6">The sequence shown here is derived from an EMBL/GenBank/DDBJ whole genome shotgun (WGS) entry which is preliminary data.</text>
</comment>
<dbReference type="GO" id="GO:0007339">
    <property type="term" value="P:binding of sperm to zona pellucida"/>
    <property type="evidence" value="ECO:0007669"/>
    <property type="project" value="TreeGrafter"/>
</dbReference>
<dbReference type="PRINTS" id="PR00023">
    <property type="entry name" value="ZPELLUCIDA"/>
</dbReference>
<feature type="chain" id="PRO_5025337996" description="ZP domain-containing protein" evidence="4">
    <location>
        <begin position="23"/>
        <end position="471"/>
    </location>
</feature>
<evidence type="ECO:0000313" key="7">
    <source>
        <dbReference type="Proteomes" id="UP000438429"/>
    </source>
</evidence>
<feature type="compositionally biased region" description="Polar residues" evidence="3">
    <location>
        <begin position="456"/>
        <end position="471"/>
    </location>
</feature>
<feature type="domain" description="ZP" evidence="5">
    <location>
        <begin position="98"/>
        <end position="357"/>
    </location>
</feature>
<dbReference type="GO" id="GO:0035803">
    <property type="term" value="P:egg coat formation"/>
    <property type="evidence" value="ECO:0007669"/>
    <property type="project" value="TreeGrafter"/>
</dbReference>
<dbReference type="Proteomes" id="UP000438429">
    <property type="component" value="Unassembled WGS sequence"/>
</dbReference>
<dbReference type="InterPro" id="IPR001507">
    <property type="entry name" value="ZP_dom"/>
</dbReference>
<dbReference type="SMART" id="SM00241">
    <property type="entry name" value="ZP"/>
    <property type="match status" value="1"/>
</dbReference>
<dbReference type="FunFam" id="2.60.40.4100:FF:000002">
    <property type="entry name" value="Zona pellucida sperm-binding protein 3"/>
    <property type="match status" value="2"/>
</dbReference>
<dbReference type="PANTHER" id="PTHR11576">
    <property type="entry name" value="ZONA PELLUCIDA SPERM-BINDING PROTEIN 3"/>
    <property type="match status" value="1"/>
</dbReference>
<evidence type="ECO:0000256" key="1">
    <source>
        <dbReference type="ARBA" id="ARBA00023157"/>
    </source>
</evidence>
<feature type="signal peptide" evidence="4">
    <location>
        <begin position="1"/>
        <end position="22"/>
    </location>
</feature>
<dbReference type="PANTHER" id="PTHR11576:SF3">
    <property type="entry name" value="SI:CH211-14A17.6-RELATED"/>
    <property type="match status" value="1"/>
</dbReference>
<dbReference type="GO" id="GO:2000344">
    <property type="term" value="P:positive regulation of acrosome reaction"/>
    <property type="evidence" value="ECO:0007669"/>
    <property type="project" value="TreeGrafter"/>
</dbReference>
<keyword evidence="1" id="KW-1015">Disulfide bond</keyword>
<sequence>MVTRLYLGVMLVAVFAATVTNAEQLTGVAKTNVVPLGSFMPIWAAVEQKSHQPLLLLMEECVAATTPELHPGSQVHPIITNKGCLYESMRANSMFLPRYHSSAILLYLQSFRFGLGEEVYIHCKLVVWDPEALDESKKACQYVKDTGSVAAREAAFSVALNDCNFKRMVTGDHLLYTNDLTFISSPDSHLLPFSHPVVCAYERPKDWYPLVYDPVFNTYGQGDLVFHIGLMNVDFSGPAASTTFPLGSFIPIMASVEQNRHQPLLLLLEECVAAPTPEMQPGSPFYPIITNKGCLMDSKISGSKFEPRQKSSEIRLSLQTFKFSVDVEVYIHCELVAWDPFGLDNTKKACHYIKDHGWELLDDPEYSNLCDCCDSSCKSRRMRSIASDLTEFHASSPSEQCSVCGASCRYLPITDEVDEATGKGVFQGPSEADPVTTAAHIADCSFSEDTDGESRSALQAQVSPGQFQTDG</sequence>
<dbReference type="InterPro" id="IPR048290">
    <property type="entry name" value="ZP_chr"/>
</dbReference>
<dbReference type="InterPro" id="IPR055355">
    <property type="entry name" value="ZP-C"/>
</dbReference>
<organism evidence="6 7">
    <name type="scientific">Scophthalmus maximus</name>
    <name type="common">Turbot</name>
    <name type="synonym">Psetta maxima</name>
    <dbReference type="NCBI Taxonomy" id="52904"/>
    <lineage>
        <taxon>Eukaryota</taxon>
        <taxon>Metazoa</taxon>
        <taxon>Chordata</taxon>
        <taxon>Craniata</taxon>
        <taxon>Vertebrata</taxon>
        <taxon>Euteleostomi</taxon>
        <taxon>Actinopterygii</taxon>
        <taxon>Neopterygii</taxon>
        <taxon>Teleostei</taxon>
        <taxon>Neoteleostei</taxon>
        <taxon>Acanthomorphata</taxon>
        <taxon>Carangaria</taxon>
        <taxon>Pleuronectiformes</taxon>
        <taxon>Pleuronectoidei</taxon>
        <taxon>Scophthalmidae</taxon>
        <taxon>Scophthalmus</taxon>
    </lineage>
</organism>
<protein>
    <recommendedName>
        <fullName evidence="5">ZP domain-containing protein</fullName>
    </recommendedName>
</protein>
<dbReference type="GO" id="GO:0031012">
    <property type="term" value="C:extracellular matrix"/>
    <property type="evidence" value="ECO:0007669"/>
    <property type="project" value="TreeGrafter"/>
</dbReference>
<dbReference type="EMBL" id="VEVO01000001">
    <property type="protein sequence ID" value="KAF0047347.1"/>
    <property type="molecule type" value="Genomic_DNA"/>
</dbReference>
<name>A0A6A4TKG5_SCOMX</name>
<keyword evidence="2" id="KW-0325">Glycoprotein</keyword>
<accession>A0A6A4TKG5</accession>
<evidence type="ECO:0000256" key="3">
    <source>
        <dbReference type="SAM" id="MobiDB-lite"/>
    </source>
</evidence>
<dbReference type="Pfam" id="PF00100">
    <property type="entry name" value="Zona_pellucida"/>
    <property type="match status" value="2"/>
</dbReference>
<feature type="region of interest" description="Disordered" evidence="3">
    <location>
        <begin position="447"/>
        <end position="471"/>
    </location>
</feature>
<dbReference type="AlphaFoldDB" id="A0A6A4TKG5"/>
<dbReference type="PROSITE" id="PS51034">
    <property type="entry name" value="ZP_2"/>
    <property type="match status" value="1"/>
</dbReference>
<gene>
    <name evidence="6" type="ORF">F2P81_000980</name>
</gene>
<dbReference type="InterPro" id="IPR042235">
    <property type="entry name" value="ZP-C_dom"/>
</dbReference>
<reference evidence="6 7" key="1">
    <citation type="submission" date="2019-06" db="EMBL/GenBank/DDBJ databases">
        <title>Draft genomes of female and male turbot (Scophthalmus maximus).</title>
        <authorList>
            <person name="Xu H."/>
            <person name="Xu X.-W."/>
            <person name="Shao C."/>
            <person name="Chen S."/>
        </authorList>
    </citation>
    <scope>NUCLEOTIDE SEQUENCE [LARGE SCALE GENOMIC DNA]</scope>
    <source>
        <strain evidence="6">Ysfricsl-2016a</strain>
        <tissue evidence="6">Blood</tissue>
    </source>
</reference>